<dbReference type="InterPro" id="IPR000515">
    <property type="entry name" value="MetI-like"/>
</dbReference>
<evidence type="ECO:0000256" key="3">
    <source>
        <dbReference type="ARBA" id="ARBA00022692"/>
    </source>
</evidence>
<dbReference type="GO" id="GO:0005886">
    <property type="term" value="C:plasma membrane"/>
    <property type="evidence" value="ECO:0007669"/>
    <property type="project" value="UniProtKB-SubCell"/>
</dbReference>
<gene>
    <name evidence="7" type="ORF">CGZ94_02145</name>
</gene>
<proteinExistence type="inferred from homology"/>
<evidence type="ECO:0000313" key="7">
    <source>
        <dbReference type="EMBL" id="OYO17708.1"/>
    </source>
</evidence>
<keyword evidence="8" id="KW-1185">Reference proteome</keyword>
<dbReference type="AlphaFoldDB" id="A0A255GPG4"/>
<sequence>MINWTWLQANAADIAARTGQHVVLSVLPVLIGLVVALPVGYLVRRTGRAAGAWLAVLGLLYAIPSIAMFVVMPLILGTQILDPVNVVVALAVYAFALLVRNVADGFAAVDDTVRQSAVAMGYGPVRRVLGVELPLAMPVIISGLRVATVSTISLVSVGAVIGMGALGQYFTQGFDQGFATPIIVAMVLILLLALIADSLILLAQRIFLPWFGLGSR</sequence>
<dbReference type="EMBL" id="NMVO01000001">
    <property type="protein sequence ID" value="OYO17708.1"/>
    <property type="molecule type" value="Genomic_DNA"/>
</dbReference>
<feature type="transmembrane region" description="Helical" evidence="6">
    <location>
        <begin position="22"/>
        <end position="43"/>
    </location>
</feature>
<feature type="transmembrane region" description="Helical" evidence="6">
    <location>
        <begin position="80"/>
        <end position="99"/>
    </location>
</feature>
<keyword evidence="4 6" id="KW-1133">Transmembrane helix</keyword>
<dbReference type="GO" id="GO:0055085">
    <property type="term" value="P:transmembrane transport"/>
    <property type="evidence" value="ECO:0007669"/>
    <property type="project" value="InterPro"/>
</dbReference>
<dbReference type="PROSITE" id="PS50928">
    <property type="entry name" value="ABC_TM1"/>
    <property type="match status" value="1"/>
</dbReference>
<evidence type="ECO:0000256" key="2">
    <source>
        <dbReference type="ARBA" id="ARBA00022448"/>
    </source>
</evidence>
<protein>
    <submittedName>
        <fullName evidence="7">ABC transporter permease</fullName>
    </submittedName>
</protein>
<keyword evidence="5 6" id="KW-0472">Membrane</keyword>
<evidence type="ECO:0000256" key="1">
    <source>
        <dbReference type="ARBA" id="ARBA00004141"/>
    </source>
</evidence>
<evidence type="ECO:0000256" key="4">
    <source>
        <dbReference type="ARBA" id="ARBA00022989"/>
    </source>
</evidence>
<name>A0A255GPG4_9ACTN</name>
<accession>A0A255GPG4</accession>
<evidence type="ECO:0000313" key="8">
    <source>
        <dbReference type="Proteomes" id="UP000215896"/>
    </source>
</evidence>
<dbReference type="InterPro" id="IPR051204">
    <property type="entry name" value="ABC_transp_perm/SBD"/>
</dbReference>
<evidence type="ECO:0000256" key="6">
    <source>
        <dbReference type="RuleBase" id="RU363032"/>
    </source>
</evidence>
<evidence type="ECO:0000256" key="5">
    <source>
        <dbReference type="ARBA" id="ARBA00023136"/>
    </source>
</evidence>
<dbReference type="SUPFAM" id="SSF161098">
    <property type="entry name" value="MetI-like"/>
    <property type="match status" value="1"/>
</dbReference>
<feature type="transmembrane region" description="Helical" evidence="6">
    <location>
        <begin position="146"/>
        <end position="170"/>
    </location>
</feature>
<dbReference type="GO" id="GO:0031460">
    <property type="term" value="P:glycine betaine transport"/>
    <property type="evidence" value="ECO:0007669"/>
    <property type="project" value="TreeGrafter"/>
</dbReference>
<dbReference type="PANTHER" id="PTHR30177">
    <property type="entry name" value="GLYCINE BETAINE/L-PROLINE TRANSPORT SYSTEM PERMEASE PROTEIN PROW"/>
    <property type="match status" value="1"/>
</dbReference>
<feature type="transmembrane region" description="Helical" evidence="6">
    <location>
        <begin position="50"/>
        <end position="74"/>
    </location>
</feature>
<dbReference type="RefSeq" id="WP_094356621.1">
    <property type="nucleotide sequence ID" value="NZ_NMVK01000009.1"/>
</dbReference>
<dbReference type="PANTHER" id="PTHR30177:SF4">
    <property type="entry name" value="OSMOPROTECTANT IMPORT PERMEASE PROTEIN OSMW"/>
    <property type="match status" value="1"/>
</dbReference>
<dbReference type="InterPro" id="IPR035906">
    <property type="entry name" value="MetI-like_sf"/>
</dbReference>
<accession>A0A4R6LRE6</accession>
<dbReference type="OrthoDB" id="3233284at2"/>
<reference evidence="7 8" key="1">
    <citation type="submission" date="2017-07" db="EMBL/GenBank/DDBJ databases">
        <title>Draft whole genome sequences of clinical Proprionibacteriaceae strains.</title>
        <authorList>
            <person name="Bernier A.-M."/>
            <person name="Bernard K."/>
            <person name="Domingo M.-C."/>
        </authorList>
    </citation>
    <scope>NUCLEOTIDE SEQUENCE [LARGE SCALE GENOMIC DNA]</scope>
    <source>
        <strain evidence="7 8">NML 030167</strain>
    </source>
</reference>
<dbReference type="CDD" id="cd06261">
    <property type="entry name" value="TM_PBP2"/>
    <property type="match status" value="1"/>
</dbReference>
<dbReference type="Gene3D" id="1.10.3720.10">
    <property type="entry name" value="MetI-like"/>
    <property type="match status" value="1"/>
</dbReference>
<keyword evidence="2 6" id="KW-0813">Transport</keyword>
<dbReference type="Pfam" id="PF00528">
    <property type="entry name" value="BPD_transp_1"/>
    <property type="match status" value="1"/>
</dbReference>
<comment type="similarity">
    <text evidence="6">Belongs to the binding-protein-dependent transport system permease family.</text>
</comment>
<comment type="caution">
    <text evidence="7">The sequence shown here is derived from an EMBL/GenBank/DDBJ whole genome shotgun (WGS) entry which is preliminary data.</text>
</comment>
<organism evidence="7 8">
    <name type="scientific">Enemella evansiae</name>
    <dbReference type="NCBI Taxonomy" id="2016499"/>
    <lineage>
        <taxon>Bacteria</taxon>
        <taxon>Bacillati</taxon>
        <taxon>Actinomycetota</taxon>
        <taxon>Actinomycetes</taxon>
        <taxon>Propionibacteriales</taxon>
        <taxon>Propionibacteriaceae</taxon>
        <taxon>Enemella</taxon>
    </lineage>
</organism>
<dbReference type="Proteomes" id="UP000215896">
    <property type="component" value="Unassembled WGS sequence"/>
</dbReference>
<keyword evidence="3 6" id="KW-0812">Transmembrane</keyword>
<feature type="transmembrane region" description="Helical" evidence="6">
    <location>
        <begin position="182"/>
        <end position="203"/>
    </location>
</feature>
<comment type="subcellular location">
    <subcellularLocation>
        <location evidence="6">Cell membrane</location>
        <topology evidence="6">Multi-pass membrane protein</topology>
    </subcellularLocation>
    <subcellularLocation>
        <location evidence="1">Membrane</location>
        <topology evidence="1">Multi-pass membrane protein</topology>
    </subcellularLocation>
</comment>